<sequence>MDELEFCIKSMSYPLGMPIENLRRERGPVATISGDTLVVPEAPLAVGCYLTALVVFASLDVVDRKRLSDDYQRFEEFRLKILGSELGNVVGDYLREPWEYIRVETSTAIDWLEFERREEKVRPYLKRIVELRERTSDRSEFLAKADFLSELSVEDALLLSYLSGEAGLRELVNAALGKHNRDFRGMVVRYFKALRG</sequence>
<dbReference type="KEGG" id="trl:A3L10_05685"/>
<gene>
    <name evidence="1" type="ORF">A3L10_05685</name>
</gene>
<dbReference type="AlphaFoldDB" id="A0A2Z2N124"/>
<organism evidence="1 2">
    <name type="scientific">Thermococcus radiotolerans</name>
    <dbReference type="NCBI Taxonomy" id="187880"/>
    <lineage>
        <taxon>Archaea</taxon>
        <taxon>Methanobacteriati</taxon>
        <taxon>Methanobacteriota</taxon>
        <taxon>Thermococci</taxon>
        <taxon>Thermococcales</taxon>
        <taxon>Thermococcaceae</taxon>
        <taxon>Thermococcus</taxon>
    </lineage>
</organism>
<dbReference type="EMBL" id="CP015106">
    <property type="protein sequence ID" value="ASJ14647.1"/>
    <property type="molecule type" value="Genomic_DNA"/>
</dbReference>
<accession>A0A2Z2N124</accession>
<dbReference type="RefSeq" id="WP_088866743.1">
    <property type="nucleotide sequence ID" value="NZ_CP015106.1"/>
</dbReference>
<reference evidence="1 2" key="1">
    <citation type="submission" date="2016-04" db="EMBL/GenBank/DDBJ databases">
        <title>Complete genome sequence of Thermococcus radiotolerans type strain EJ2.</title>
        <authorList>
            <person name="Oger P.M."/>
        </authorList>
    </citation>
    <scope>NUCLEOTIDE SEQUENCE [LARGE SCALE GENOMIC DNA]</scope>
    <source>
        <strain evidence="1 2">EJ2</strain>
    </source>
</reference>
<dbReference type="GeneID" id="33328319"/>
<protein>
    <submittedName>
        <fullName evidence="1">Uncharacterized protein</fullName>
    </submittedName>
</protein>
<dbReference type="Proteomes" id="UP000250085">
    <property type="component" value="Chromosome"/>
</dbReference>
<evidence type="ECO:0000313" key="2">
    <source>
        <dbReference type="Proteomes" id="UP000250085"/>
    </source>
</evidence>
<dbReference type="OrthoDB" id="91317at2157"/>
<keyword evidence="2" id="KW-1185">Reference proteome</keyword>
<evidence type="ECO:0000313" key="1">
    <source>
        <dbReference type="EMBL" id="ASJ14647.1"/>
    </source>
</evidence>
<name>A0A2Z2N124_9EURY</name>
<proteinExistence type="predicted"/>